<protein>
    <recommendedName>
        <fullName evidence="2">Exo-alpha-sialidase</fullName>
    </recommendedName>
</protein>
<evidence type="ECO:0008006" key="2">
    <source>
        <dbReference type="Google" id="ProtNLM"/>
    </source>
</evidence>
<organism evidence="1">
    <name type="scientific">marine sediment metagenome</name>
    <dbReference type="NCBI Taxonomy" id="412755"/>
    <lineage>
        <taxon>unclassified sequences</taxon>
        <taxon>metagenomes</taxon>
        <taxon>ecological metagenomes</taxon>
    </lineage>
</organism>
<reference evidence="1" key="1">
    <citation type="journal article" date="2014" name="Front. Microbiol.">
        <title>High frequency of phylogenetically diverse reductive dehalogenase-homologous genes in deep subseafloor sedimentary metagenomes.</title>
        <authorList>
            <person name="Kawai M."/>
            <person name="Futagami T."/>
            <person name="Toyoda A."/>
            <person name="Takaki Y."/>
            <person name="Nishi S."/>
            <person name="Hori S."/>
            <person name="Arai W."/>
            <person name="Tsubouchi T."/>
            <person name="Morono Y."/>
            <person name="Uchiyama I."/>
            <person name="Ito T."/>
            <person name="Fujiyama A."/>
            <person name="Inagaki F."/>
            <person name="Takami H."/>
        </authorList>
    </citation>
    <scope>NUCLEOTIDE SEQUENCE</scope>
    <source>
        <strain evidence="1">Expedition CK06-06</strain>
    </source>
</reference>
<feature type="non-terminal residue" evidence="1">
    <location>
        <position position="1"/>
    </location>
</feature>
<gene>
    <name evidence="1" type="ORF">S01H1_51233</name>
</gene>
<dbReference type="EMBL" id="BARS01033055">
    <property type="protein sequence ID" value="GAG21535.1"/>
    <property type="molecule type" value="Genomic_DNA"/>
</dbReference>
<sequence length="260" mass="27507">VGVFVSEDGGVNWDDTNFPALGSSENISCVAISMECTGGQRDIAIGTRTRGGTGKVYVAKAEALIPVWVDQGVTGDVVELKFSPTYEGDHTIVVVYSDATGTYLNAGDHDIGANTTDWSKIYGAAAPIEVTTGAPGTSANCTQIITTDLELPSDFSGSDPNLRRYYVSTDAFHVATSTYFGRIYRIDDTVVYSIEDPNAGRISGIAYYGTYDSGKLLAGEVTADPSSGTVDIWRTSSPTATTPIWPTDGYRKYPTGGGNS</sequence>
<proteinExistence type="predicted"/>
<comment type="caution">
    <text evidence="1">The sequence shown here is derived from an EMBL/GenBank/DDBJ whole genome shotgun (WGS) entry which is preliminary data.</text>
</comment>
<dbReference type="AlphaFoldDB" id="X0VTI1"/>
<evidence type="ECO:0000313" key="1">
    <source>
        <dbReference type="EMBL" id="GAG21535.1"/>
    </source>
</evidence>
<accession>X0VTI1</accession>
<feature type="non-terminal residue" evidence="1">
    <location>
        <position position="260"/>
    </location>
</feature>
<name>X0VTI1_9ZZZZ</name>